<dbReference type="Proteomes" id="UP001652700">
    <property type="component" value="Unplaced"/>
</dbReference>
<evidence type="ECO:0000259" key="10">
    <source>
        <dbReference type="PROSITE" id="PS51675"/>
    </source>
</evidence>
<dbReference type="PANTHER" id="PTHR13563:SF5">
    <property type="entry name" value="TRNA METHYLTRANSFERASE 10 HOMOLOG C"/>
    <property type="match status" value="1"/>
</dbReference>
<evidence type="ECO:0000256" key="6">
    <source>
        <dbReference type="ARBA" id="ARBA00022946"/>
    </source>
</evidence>
<evidence type="ECO:0000256" key="3">
    <source>
        <dbReference type="ARBA" id="ARBA00022679"/>
    </source>
</evidence>
<evidence type="ECO:0000256" key="2">
    <source>
        <dbReference type="ARBA" id="ARBA00022603"/>
    </source>
</evidence>
<dbReference type="PROSITE" id="PS51675">
    <property type="entry name" value="SAM_MT_TRM10"/>
    <property type="match status" value="1"/>
</dbReference>
<dbReference type="PANTHER" id="PTHR13563">
    <property type="entry name" value="TRNA (GUANINE-9-) METHYLTRANSFERASE"/>
    <property type="match status" value="1"/>
</dbReference>
<dbReference type="RefSeq" id="XP_050500104.1">
    <property type="nucleotide sequence ID" value="XM_050644147.1"/>
</dbReference>
<evidence type="ECO:0000256" key="8">
    <source>
        <dbReference type="ARBA" id="ARBA00023128"/>
    </source>
</evidence>
<proteinExistence type="predicted"/>
<dbReference type="Gene3D" id="3.40.1280.30">
    <property type="match status" value="1"/>
</dbReference>
<evidence type="ECO:0000256" key="9">
    <source>
        <dbReference type="ARBA" id="ARBA00029803"/>
    </source>
</evidence>
<protein>
    <recommendedName>
        <fullName evidence="9">RNA (guanine-9-)-methyltransferase domain-containing protein 1</fullName>
    </recommendedName>
</protein>
<keyword evidence="5" id="KW-0819">tRNA processing</keyword>
<sequence length="465" mass="54874">MVICINFVFRFLNTSLNNFVKEIMFLMSKTFNIISRTVAGTSNTKIVKIIFPFISERQNTSINYVKRHCSTVANKEEDINYNDVTNGDKELEHKLKVLMLEAEVMRQEGKAVPEHNFLREKHWKEILNLSSRSARQKYLEYLFKLSKRKENQKAKKEEKRLAFEEYLSKKEAEPKKEETLEEFALKYDLQHNNLFLRIYETTINQLYNNRLIQAMQFGQKLVIDCGYDVNMTKRENMNCAKQFMLLFAENRLHDDPFDIHFCNADKKSDLIKQFYKYVPTIDEPWFPLNLHEASYLDLYPKDQLVYLTPHCREEIKEYDHDAVYIIGGIVDRINQEPLSLAKAKREGIRMAKLPLDRYLQWGAGSGKSLTLNQVVAILLDQKVTGDWQHSLRHVPKRKLMEESTLRAIEQTYNRRKQTQFKPQWKPKSSQNVNFDNLGFNNRSKKSFSANNKAKRTINVNALLEE</sequence>
<dbReference type="InterPro" id="IPR007356">
    <property type="entry name" value="tRNA_m1G_MeTrfase_euk"/>
</dbReference>
<evidence type="ECO:0000256" key="4">
    <source>
        <dbReference type="ARBA" id="ARBA00022691"/>
    </source>
</evidence>
<keyword evidence="6" id="KW-0809">Transit peptide</keyword>
<evidence type="ECO:0000256" key="5">
    <source>
        <dbReference type="ARBA" id="ARBA00022694"/>
    </source>
</evidence>
<organism evidence="11 12">
    <name type="scientific">Diabrotica virgifera virgifera</name>
    <name type="common">western corn rootworm</name>
    <dbReference type="NCBI Taxonomy" id="50390"/>
    <lineage>
        <taxon>Eukaryota</taxon>
        <taxon>Metazoa</taxon>
        <taxon>Ecdysozoa</taxon>
        <taxon>Arthropoda</taxon>
        <taxon>Hexapoda</taxon>
        <taxon>Insecta</taxon>
        <taxon>Pterygota</taxon>
        <taxon>Neoptera</taxon>
        <taxon>Endopterygota</taxon>
        <taxon>Coleoptera</taxon>
        <taxon>Polyphaga</taxon>
        <taxon>Cucujiformia</taxon>
        <taxon>Chrysomeloidea</taxon>
        <taxon>Chrysomelidae</taxon>
        <taxon>Galerucinae</taxon>
        <taxon>Diabroticina</taxon>
        <taxon>Diabroticites</taxon>
        <taxon>Diabrotica</taxon>
    </lineage>
</organism>
<dbReference type="EnsemblMetazoa" id="XM_050644147.1">
    <property type="protein sequence ID" value="XP_050500104.1"/>
    <property type="gene ID" value="LOC126880344"/>
</dbReference>
<keyword evidence="4" id="KW-0949">S-adenosyl-L-methionine</keyword>
<keyword evidence="7" id="KW-0175">Coiled coil</keyword>
<evidence type="ECO:0000256" key="7">
    <source>
        <dbReference type="ARBA" id="ARBA00023054"/>
    </source>
</evidence>
<evidence type="ECO:0000256" key="1">
    <source>
        <dbReference type="ARBA" id="ARBA00004173"/>
    </source>
</evidence>
<dbReference type="GeneID" id="126880344"/>
<keyword evidence="12" id="KW-1185">Reference proteome</keyword>
<keyword evidence="2" id="KW-0489">Methyltransferase</keyword>
<comment type="subcellular location">
    <subcellularLocation>
        <location evidence="1">Mitochondrion</location>
    </subcellularLocation>
</comment>
<dbReference type="InterPro" id="IPR038459">
    <property type="entry name" value="MT_TRM10-typ_sf"/>
</dbReference>
<keyword evidence="8" id="KW-0496">Mitochondrion</keyword>
<accession>A0ABM5JQ93</accession>
<dbReference type="CDD" id="cd18102">
    <property type="entry name" value="Trm10_MRRP1"/>
    <property type="match status" value="1"/>
</dbReference>
<name>A0ABM5JQ93_DIAVI</name>
<keyword evidence="3" id="KW-0808">Transferase</keyword>
<reference evidence="11" key="1">
    <citation type="submission" date="2025-05" db="UniProtKB">
        <authorList>
            <consortium name="EnsemblMetazoa"/>
        </authorList>
    </citation>
    <scope>IDENTIFICATION</scope>
</reference>
<evidence type="ECO:0000313" key="12">
    <source>
        <dbReference type="Proteomes" id="UP001652700"/>
    </source>
</evidence>
<dbReference type="InterPro" id="IPR028564">
    <property type="entry name" value="MT_TRM10-typ"/>
</dbReference>
<dbReference type="InterPro" id="IPR025812">
    <property type="entry name" value="Trm10_C_MTase_dom"/>
</dbReference>
<evidence type="ECO:0000313" key="11">
    <source>
        <dbReference type="EnsemblMetazoa" id="XP_050500104.1"/>
    </source>
</evidence>
<feature type="domain" description="SAM-dependent MTase TRM10-type" evidence="10">
    <location>
        <begin position="207"/>
        <end position="401"/>
    </location>
</feature>